<dbReference type="RefSeq" id="WP_380253599.1">
    <property type="nucleotide sequence ID" value="NZ_JBHUII010000011.1"/>
</dbReference>
<sequence length="285" mass="32861">MSNRAFMPMFWGDYLRDTMQLSTEEHGAYLLLISEYWVKGEPLPDDDAILSKIVRKTKTKWKKIRPKVESFFEQKDGKLHHSRIDEEISKSLEMYEKRSTAGRKGGQAKPKQNGSKMEAGLKQPQPQPQSNKLDKKDNKKDPEKSKPKTYRLPEDWKLCTDCIKYAREKGMTDDEIRTTAEEFKLYWLDQSTKRPGWIGTWKRWVIKKCENRSASFGSKSSGQRPGGNDVLAAYSRVLNRAEAKDALSEERRDSGRDRESDNPWETYDGAANGSIGHPEIIDHTP</sequence>
<protein>
    <submittedName>
        <fullName evidence="2">YdaU family protein</fullName>
    </submittedName>
</protein>
<feature type="compositionally biased region" description="Basic and acidic residues" evidence="1">
    <location>
        <begin position="242"/>
        <end position="261"/>
    </location>
</feature>
<proteinExistence type="predicted"/>
<evidence type="ECO:0000313" key="2">
    <source>
        <dbReference type="EMBL" id="MFD2207202.1"/>
    </source>
</evidence>
<feature type="region of interest" description="Disordered" evidence="1">
    <location>
        <begin position="98"/>
        <end position="150"/>
    </location>
</feature>
<dbReference type="Pfam" id="PF07120">
    <property type="entry name" value="DUF1376"/>
    <property type="match status" value="1"/>
</dbReference>
<accession>A0ABW5BMT3</accession>
<keyword evidence="3" id="KW-1185">Reference proteome</keyword>
<comment type="caution">
    <text evidence="2">The sequence shown here is derived from an EMBL/GenBank/DDBJ whole genome shotgun (WGS) entry which is preliminary data.</text>
</comment>
<feature type="compositionally biased region" description="Polar residues" evidence="1">
    <location>
        <begin position="214"/>
        <end position="223"/>
    </location>
</feature>
<dbReference type="InterPro" id="IPR010781">
    <property type="entry name" value="DUF1376"/>
</dbReference>
<evidence type="ECO:0000313" key="3">
    <source>
        <dbReference type="Proteomes" id="UP001597294"/>
    </source>
</evidence>
<organism evidence="2 3">
    <name type="scientific">Kiloniella antarctica</name>
    <dbReference type="NCBI Taxonomy" id="1550907"/>
    <lineage>
        <taxon>Bacteria</taxon>
        <taxon>Pseudomonadati</taxon>
        <taxon>Pseudomonadota</taxon>
        <taxon>Alphaproteobacteria</taxon>
        <taxon>Rhodospirillales</taxon>
        <taxon>Kiloniellaceae</taxon>
        <taxon>Kiloniella</taxon>
    </lineage>
</organism>
<gene>
    <name evidence="2" type="ORF">ACFSKO_16360</name>
</gene>
<reference evidence="3" key="1">
    <citation type="journal article" date="2019" name="Int. J. Syst. Evol. Microbiol.">
        <title>The Global Catalogue of Microorganisms (GCM) 10K type strain sequencing project: providing services to taxonomists for standard genome sequencing and annotation.</title>
        <authorList>
            <consortium name="The Broad Institute Genomics Platform"/>
            <consortium name="The Broad Institute Genome Sequencing Center for Infectious Disease"/>
            <person name="Wu L."/>
            <person name="Ma J."/>
        </authorList>
    </citation>
    <scope>NUCLEOTIDE SEQUENCE [LARGE SCALE GENOMIC DNA]</scope>
    <source>
        <strain evidence="3">CGMCC 4.7192</strain>
    </source>
</reference>
<feature type="region of interest" description="Disordered" evidence="1">
    <location>
        <begin position="214"/>
        <end position="233"/>
    </location>
</feature>
<dbReference type="Proteomes" id="UP001597294">
    <property type="component" value="Unassembled WGS sequence"/>
</dbReference>
<dbReference type="EMBL" id="JBHUII010000011">
    <property type="protein sequence ID" value="MFD2207202.1"/>
    <property type="molecule type" value="Genomic_DNA"/>
</dbReference>
<feature type="compositionally biased region" description="Basic and acidic residues" evidence="1">
    <location>
        <begin position="132"/>
        <end position="150"/>
    </location>
</feature>
<feature type="region of interest" description="Disordered" evidence="1">
    <location>
        <begin position="242"/>
        <end position="285"/>
    </location>
</feature>
<name>A0ABW5BMT3_9PROT</name>
<evidence type="ECO:0000256" key="1">
    <source>
        <dbReference type="SAM" id="MobiDB-lite"/>
    </source>
</evidence>